<sequence>MAAAQVLAIPPSCISNKPVWTKPRFLATRWDGLPLHAQLQIISRAWVDEVRSSKGFTITPAPRLRTVNSIRAPYGSSRLSYRSSTTLDVVENCEQITDPDDVIESTARQRLPACRFSAILLHPEAPMQKRSDAESGLFRDPAFDVTLDWEAQQVHERNGKKKKQNKHNPKKKRRQDGAEENEGGDGGDDDGHGQDGNGEGGDDAADGGGNAEPGDGGDDDKDKGKDANEIDAEEPMTGPPWADVTTGKKKKGKKGNADVEPTTNSGITDSGIDGETLQEIKLGDDRGTNDPKLCSTQNNNGVASWGSSWEHGMASGSWANAVGSGHIIKQGAGERKFDLDPNPWSTNSEKSKIKISTPFVFDAVDGDKDKANGGKADEKKSCSEWGWTLPRENGKRDSAKASPESEQILEQTEPTSPTFGVAPPEKVDNDGDNYWEEDWGKPVKDKTKKKHDASVSDPAPAAAPEPAANDLLATATIKRGKKSKNKATYPQLYATTDEVLGSASDPKPEPEKDKVDEYDAKPFKKDKKKKTTMPCDEPKRAQDASRTTPDVSGYSAQEDDAVQWPASYEGRGADTESNHPSEPQNDNTNTTAADTARSNSLETTSKKGNKKKKRALLEGDAKQFPLLNPKSDTILDDISQFPSAGDKKDMKKVSTTDDSRECEKKFSDVMDFNEQDSTVSVDISGNGDFVASKDKDKEACGEGSWKPDDIEEPADQSSAEFSGKRVKKGLVDVVEVNKGNFDPPTWGMFPTPEGDEQKSNKDKLNGEAKNEKLLKLSAKEMRKLEKEKKKAGKVRIDQAIDEAEEPEAEEKPLSKAEEKTDEERVRLEAEAAEIAQEEEELAALKRKKFKKGKLPKKDKERFDVLTAIAARRAETMSSRDETEEAVREAEDKAAQEAQEQAVQEAEDKAAQEAQEKADREAEVAQEKAELAILNKRLQDKGRLSKKDRDRFNLLTANAARREEDLSFNKAEGESAQEEEQKAAREAEAKAVREAEEKADQEADEKADREAKRLLDNGRLPKKDRDRLNLLTANAARRGEDLSFNDAEGESAQEEEQKAAREAEAKADRDRLNLLTANAARRGEDLSFNDAEGESAQEEEQKAAREAEAKAVREAEEKAAQEAKEKADQEMRRAEEKATRKTEKAARRAEEKAAREAEEKAAREAEEKAAREAEEKAAREAEEAEAAKKAKKNSKLKDKEKGKREKKPKEPVPAEADDVDAAKVSSEPELTSDQVEELLSPRDQQANDAFNFWGVGGNTKKPKKAITGKVSTLAFIQKVDVSVAATARKPVKGKIADKLKNFELAQDDALIDVPLLAPSPKDDDKSFKFRSKGKDVGTAEQDSFFSKKSHQSSEERTKIKDDGASWARWNASPPKEKRPASRSKPDKSLSSKSLEKSSAKDSGSDKDRAERVETADQTPSRVRTSAASGTPPILSRSTSTREREREKERRPTANTKNSRRNSVDIAHGLASPPTVEAPVMTPKASKVLGVDKSSTKRRQRKEALVEDDDIVMVRAVDADADVDALKREKRRSKRSQDDDIVVVDSGGPSEMPAKRSAPPVKKSGLAGLFSGLMTPRSARTEARLDGDNAGRTPARKGRRNEHDSADKTSDESRRHKDEARRSSRRKREHEEDVRRHEAKEARRAEKRAIRPRGEEHTARRADRHRHREREAAAAAAAQRDEAAARQERRPSQMDSPAEDAERRRRREARRAGRAADDGGDVHWQKGSRRHREPLAEEHAYGHKNRAHVWPNSGPSSWMRDHSDAAPPAEDEERSRREARRARRRAKYGHERGADEGDDRSRRRRQQQQREGGRSGGKLAYMDERLAFSRAHRFDAPLFLHQRFISFTTIMSAPAPGGKPSRWGSLLSQAVAGVESRLDVMLAEADDEAQVAARSKPAAPANPSPANLRSNSSSARANDRLQARLAKAVAAKSTSASTDGLESASPRGSIDTASRPSTPFITEPGASAPSEPRAQSSPVRPEQPPLTSPPDHLLAGDAASEQPLAPFDHAGDDTQPARRQTKEFEDIKLLHQDEIREYVEQIDSLQSKVQYLSRNVAESAKKAASSAVSGSMERKLAEKDEKIALLMEEGQKLSSAEQKFRATIKKLRLQLTENERQTAELRKDKEKAASEAASLRSRHNGTEQPEEAWKAAATLQREISSLRKANAARDEECRRLEQEVKLKEEQAEAIRAEASSKAEAVEGQRQREFQDAIAALQAEKESLVSKARREGTEWREKLERAAERSRLTEEELGLELRSMESKLETMRAAAEEASSRSGGEAQVNMFRQIEMLQSQYASARENWQGIESSLLAKAANLERERDDAQRRESDMRKKARDAASHCRRMEDELQDVQTALAASRLELEACRDQVTVLKSSARAAEEALQQAQADLENERQRTVNRDREDAVEAERRRWVEDVAGATSKGGHQSRPNSPLLPASRTFSSELVGLPTPSKLRRIPTPAGSIPDTSAELVPPIRRLSSQPPPKHNALPTLTSGPPPVPFSPFEPPSDVLHVPSPTIERENGVDDTAPSSPRHLAHDMISASTVAAGPSVQLVERMSAAIRRLEAEKVAAKEEMARVCNQRDEARADMVTIIKELEEAKTAAKRVPQLEADVASLDSRYQTTLEMLGEKSELVEELRADVQDVKAMYRELVERTVE</sequence>
<evidence type="ECO:0000313" key="8">
    <source>
        <dbReference type="Proteomes" id="UP000253664"/>
    </source>
</evidence>
<feature type="region of interest" description="Disordered" evidence="5">
    <location>
        <begin position="153"/>
        <end position="299"/>
    </location>
</feature>
<feature type="region of interest" description="Disordered" evidence="5">
    <location>
        <begin position="2220"/>
        <end position="2240"/>
    </location>
</feature>
<feature type="compositionally biased region" description="Basic and acidic residues" evidence="5">
    <location>
        <begin position="1599"/>
        <end position="1620"/>
    </location>
</feature>
<dbReference type="PANTHER" id="PTHR46515">
    <property type="entry name" value="TATA ELEMENT MODULATORY FACTOR TMF1"/>
    <property type="match status" value="1"/>
</dbReference>
<evidence type="ECO:0000256" key="2">
    <source>
        <dbReference type="ARBA" id="ARBA00023034"/>
    </source>
</evidence>
<protein>
    <recommendedName>
        <fullName evidence="6">TATA element modulatory factor 1 TATA binding domain-containing protein</fullName>
    </recommendedName>
</protein>
<evidence type="ECO:0000256" key="5">
    <source>
        <dbReference type="SAM" id="MobiDB-lite"/>
    </source>
</evidence>
<feature type="region of interest" description="Disordered" evidence="5">
    <location>
        <begin position="2475"/>
        <end position="2495"/>
    </location>
</feature>
<feature type="compositionally biased region" description="Basic and acidic residues" evidence="5">
    <location>
        <begin position="755"/>
        <end position="798"/>
    </location>
</feature>
<proteinExistence type="predicted"/>
<feature type="region of interest" description="Disordered" evidence="5">
    <location>
        <begin position="1309"/>
        <end position="1506"/>
    </location>
</feature>
<feature type="compositionally biased region" description="Basic and acidic residues" evidence="5">
    <location>
        <begin position="1577"/>
        <end position="1587"/>
    </location>
</feature>
<feature type="region of interest" description="Disordered" evidence="5">
    <location>
        <begin position="678"/>
        <end position="724"/>
    </location>
</feature>
<feature type="compositionally biased region" description="Basic and acidic residues" evidence="5">
    <location>
        <begin position="1194"/>
        <end position="1211"/>
    </location>
</feature>
<dbReference type="STRING" id="1330021.A0A367LBL7"/>
<feature type="compositionally biased region" description="Basic and acidic residues" evidence="5">
    <location>
        <begin position="1098"/>
        <end position="1187"/>
    </location>
</feature>
<feature type="compositionally biased region" description="Basic and acidic residues" evidence="5">
    <location>
        <begin position="645"/>
        <end position="660"/>
    </location>
</feature>
<feature type="region of interest" description="Disordered" evidence="5">
    <location>
        <begin position="871"/>
        <end position="1242"/>
    </location>
</feature>
<keyword evidence="2" id="KW-0333">Golgi apparatus</keyword>
<feature type="compositionally biased region" description="Basic and acidic residues" evidence="5">
    <location>
        <begin position="905"/>
        <end position="929"/>
    </location>
</feature>
<feature type="compositionally biased region" description="Polar residues" evidence="5">
    <location>
        <begin position="1414"/>
        <end position="1427"/>
    </location>
</feature>
<feature type="coiled-coil region" evidence="4">
    <location>
        <begin position="2553"/>
        <end position="2601"/>
    </location>
</feature>
<feature type="region of interest" description="Disordered" evidence="5">
    <location>
        <begin position="737"/>
        <end position="823"/>
    </location>
</feature>
<feature type="compositionally biased region" description="Basic and acidic residues" evidence="5">
    <location>
        <begin position="1786"/>
        <end position="1799"/>
    </location>
</feature>
<dbReference type="InterPro" id="IPR052602">
    <property type="entry name" value="Growth_transcription_reg"/>
</dbReference>
<evidence type="ECO:0000256" key="4">
    <source>
        <dbReference type="SAM" id="Coils"/>
    </source>
</evidence>
<feature type="compositionally biased region" description="Basic and acidic residues" evidence="5">
    <location>
        <begin position="936"/>
        <end position="951"/>
    </location>
</feature>
<feature type="compositionally biased region" description="Basic and acidic residues" evidence="5">
    <location>
        <begin position="1627"/>
        <end position="1659"/>
    </location>
</feature>
<reference evidence="7 8" key="1">
    <citation type="journal article" date="2015" name="BMC Genomics">
        <title>Insights from the genome of Ophiocordyceps polyrhachis-furcata to pathogenicity and host specificity in insect fungi.</title>
        <authorList>
            <person name="Wichadakul D."/>
            <person name="Kobmoo N."/>
            <person name="Ingsriswang S."/>
            <person name="Tangphatsornruang S."/>
            <person name="Chantasingh D."/>
            <person name="Luangsa-ard J.J."/>
            <person name="Eurwilaichitr L."/>
        </authorList>
    </citation>
    <scope>NUCLEOTIDE SEQUENCE [LARGE SCALE GENOMIC DNA]</scope>
    <source>
        <strain evidence="7 8">BCC 54312</strain>
    </source>
</reference>
<comment type="subcellular location">
    <subcellularLocation>
        <location evidence="1">Golgi apparatus</location>
    </subcellularLocation>
</comment>
<dbReference type="EMBL" id="LKCN02000010">
    <property type="protein sequence ID" value="RCI11820.1"/>
    <property type="molecule type" value="Genomic_DNA"/>
</dbReference>
<feature type="compositionally biased region" description="Low complexity" evidence="5">
    <location>
        <begin position="585"/>
        <end position="596"/>
    </location>
</feature>
<gene>
    <name evidence="7" type="ORF">L249_7375</name>
</gene>
<feature type="coiled-coil region" evidence="4">
    <location>
        <begin position="2026"/>
        <end position="2053"/>
    </location>
</feature>
<dbReference type="InterPro" id="IPR022091">
    <property type="entry name" value="TMF_TATA-bd"/>
</dbReference>
<feature type="compositionally biased region" description="Basic and acidic residues" evidence="5">
    <location>
        <begin position="2314"/>
        <end position="2340"/>
    </location>
</feature>
<evidence type="ECO:0000256" key="1">
    <source>
        <dbReference type="ARBA" id="ARBA00004555"/>
    </source>
</evidence>
<feature type="compositionally biased region" description="Polar residues" evidence="5">
    <location>
        <begin position="404"/>
        <end position="418"/>
    </location>
</feature>
<name>A0A367LBL7_9HYPO</name>
<feature type="compositionally biased region" description="Basic and acidic residues" evidence="5">
    <location>
        <begin position="871"/>
        <end position="894"/>
    </location>
</feature>
<feature type="region of interest" description="Disordered" evidence="5">
    <location>
        <begin position="2312"/>
        <end position="2340"/>
    </location>
</feature>
<feature type="compositionally biased region" description="Basic and acidic residues" evidence="5">
    <location>
        <begin position="2007"/>
        <end position="2019"/>
    </location>
</feature>
<feature type="compositionally biased region" description="Basic and acidic residues" evidence="5">
    <location>
        <begin position="2111"/>
        <end position="2127"/>
    </location>
</feature>
<feature type="compositionally biased region" description="Basic and acidic residues" evidence="5">
    <location>
        <begin position="1350"/>
        <end position="1362"/>
    </location>
</feature>
<feature type="region of interest" description="Disordered" evidence="5">
    <location>
        <begin position="2111"/>
        <end position="2148"/>
    </location>
</feature>
<dbReference type="PANTHER" id="PTHR46515:SF1">
    <property type="entry name" value="TATA ELEMENT MODULATORY FACTOR"/>
    <property type="match status" value="1"/>
</dbReference>
<feature type="region of interest" description="Disordered" evidence="5">
    <location>
        <begin position="2381"/>
        <end position="2443"/>
    </location>
</feature>
<feature type="compositionally biased region" description="Low complexity" evidence="5">
    <location>
        <begin position="1924"/>
        <end position="1936"/>
    </location>
</feature>
<feature type="compositionally biased region" description="Basic and acidic residues" evidence="5">
    <location>
        <begin position="1373"/>
        <end position="1413"/>
    </location>
</feature>
<feature type="compositionally biased region" description="Basic and acidic residues" evidence="5">
    <location>
        <begin position="506"/>
        <end position="523"/>
    </location>
</feature>
<organism evidence="7 8">
    <name type="scientific">Ophiocordyceps polyrhachis-furcata BCC 54312</name>
    <dbReference type="NCBI Taxonomy" id="1330021"/>
    <lineage>
        <taxon>Eukaryota</taxon>
        <taxon>Fungi</taxon>
        <taxon>Dikarya</taxon>
        <taxon>Ascomycota</taxon>
        <taxon>Pezizomycotina</taxon>
        <taxon>Sordariomycetes</taxon>
        <taxon>Hypocreomycetidae</taxon>
        <taxon>Hypocreales</taxon>
        <taxon>Ophiocordycipitaceae</taxon>
        <taxon>Ophiocordyceps</taxon>
    </lineage>
</organism>
<feature type="region of interest" description="Disordered" evidence="5">
    <location>
        <begin position="1525"/>
        <end position="1816"/>
    </location>
</feature>
<feature type="region of interest" description="Disordered" evidence="5">
    <location>
        <begin position="1887"/>
        <end position="2019"/>
    </location>
</feature>
<feature type="compositionally biased region" description="Basic and acidic residues" evidence="5">
    <location>
        <begin position="1054"/>
        <end position="1071"/>
    </location>
</feature>
<feature type="compositionally biased region" description="Basic and acidic residues" evidence="5">
    <location>
        <begin position="1677"/>
        <end position="1690"/>
    </location>
</feature>
<feature type="compositionally biased region" description="Basic and acidic residues" evidence="5">
    <location>
        <begin position="2390"/>
        <end position="2414"/>
    </location>
</feature>
<accession>A0A367LBL7</accession>
<feature type="compositionally biased region" description="Acidic residues" evidence="5">
    <location>
        <begin position="178"/>
        <end position="188"/>
    </location>
</feature>
<feature type="compositionally biased region" description="Basic and acidic residues" evidence="5">
    <location>
        <begin position="691"/>
        <end position="708"/>
    </location>
</feature>
<feature type="compositionally biased region" description="Low complexity" evidence="5">
    <location>
        <begin position="1890"/>
        <end position="1914"/>
    </location>
</feature>
<feature type="region of interest" description="Disordered" evidence="5">
    <location>
        <begin position="363"/>
        <end position="660"/>
    </location>
</feature>
<dbReference type="Pfam" id="PF12325">
    <property type="entry name" value="TMF_TATA_bd"/>
    <property type="match status" value="1"/>
</dbReference>
<dbReference type="GO" id="GO:0005783">
    <property type="term" value="C:endoplasmic reticulum"/>
    <property type="evidence" value="ECO:0007669"/>
    <property type="project" value="TreeGrafter"/>
</dbReference>
<dbReference type="GO" id="GO:0005794">
    <property type="term" value="C:Golgi apparatus"/>
    <property type="evidence" value="ECO:0007669"/>
    <property type="project" value="UniProtKB-SubCell"/>
</dbReference>
<evidence type="ECO:0000259" key="6">
    <source>
        <dbReference type="Pfam" id="PF12325"/>
    </source>
</evidence>
<feature type="compositionally biased region" description="Basic and acidic residues" evidence="5">
    <location>
        <begin position="809"/>
        <end position="823"/>
    </location>
</feature>
<feature type="compositionally biased region" description="Acidic residues" evidence="5">
    <location>
        <begin position="799"/>
        <end position="808"/>
    </location>
</feature>
<dbReference type="OrthoDB" id="74178at2759"/>
<feature type="compositionally biased region" description="Basic and acidic residues" evidence="5">
    <location>
        <begin position="1708"/>
        <end position="1722"/>
    </location>
</feature>
<feature type="domain" description="TATA element modulatory factor 1 TATA binding" evidence="6">
    <location>
        <begin position="2541"/>
        <end position="2653"/>
    </location>
</feature>
<evidence type="ECO:0000256" key="3">
    <source>
        <dbReference type="ARBA" id="ARBA00023054"/>
    </source>
</evidence>
<feature type="compositionally biased region" description="Basic and acidic residues" evidence="5">
    <location>
        <begin position="959"/>
        <end position="1027"/>
    </location>
</feature>
<dbReference type="InterPro" id="IPR022092">
    <property type="entry name" value="TMF_DNA-bd"/>
</dbReference>
<feature type="compositionally biased region" description="Basic and acidic residues" evidence="5">
    <location>
        <begin position="365"/>
        <end position="382"/>
    </location>
</feature>
<feature type="compositionally biased region" description="Low complexity" evidence="5">
    <location>
        <begin position="458"/>
        <end position="468"/>
    </location>
</feature>
<feature type="region of interest" description="Disordered" evidence="5">
    <location>
        <begin position="2448"/>
        <end position="2467"/>
    </location>
</feature>
<dbReference type="Proteomes" id="UP000253664">
    <property type="component" value="Unassembled WGS sequence"/>
</dbReference>
<evidence type="ECO:0000313" key="7">
    <source>
        <dbReference type="EMBL" id="RCI11820.1"/>
    </source>
</evidence>
<feature type="compositionally biased region" description="Basic residues" evidence="5">
    <location>
        <begin position="158"/>
        <end position="174"/>
    </location>
</feature>
<feature type="compositionally biased region" description="Basic and acidic residues" evidence="5">
    <location>
        <begin position="1438"/>
        <end position="1450"/>
    </location>
</feature>
<keyword evidence="3 4" id="KW-0175">Coiled coil</keyword>
<comment type="caution">
    <text evidence="7">The sequence shown here is derived from an EMBL/GenBank/DDBJ whole genome shotgun (WGS) entry which is preliminary data.</text>
</comment>
<feature type="compositionally biased region" description="Basic residues" evidence="5">
    <location>
        <begin position="1775"/>
        <end position="1785"/>
    </location>
</feature>
<keyword evidence="8" id="KW-1185">Reference proteome</keyword>
<dbReference type="Pfam" id="PF12329">
    <property type="entry name" value="TMF_DNA_bd"/>
    <property type="match status" value="1"/>
</dbReference>
<feature type="compositionally biased region" description="Polar residues" evidence="5">
    <location>
        <begin position="1949"/>
        <end position="1958"/>
    </location>
</feature>
<feature type="compositionally biased region" description="Basic and acidic residues" evidence="5">
    <location>
        <begin position="1319"/>
        <end position="1336"/>
    </location>
</feature>